<dbReference type="InterPro" id="IPR015633">
    <property type="entry name" value="E2F"/>
</dbReference>
<evidence type="ECO:0000256" key="6">
    <source>
        <dbReference type="SAM" id="MobiDB-lite"/>
    </source>
</evidence>
<dbReference type="InterPro" id="IPR032198">
    <property type="entry name" value="E2F_CC-MB"/>
</dbReference>
<dbReference type="EMBL" id="QDEB01036854">
    <property type="protein sequence ID" value="RZC39166.1"/>
    <property type="molecule type" value="Genomic_DNA"/>
</dbReference>
<dbReference type="Gene3D" id="1.10.10.10">
    <property type="entry name" value="Winged helix-like DNA-binding domain superfamily/Winged helix DNA-binding domain"/>
    <property type="match status" value="1"/>
</dbReference>
<evidence type="ECO:0000259" key="7">
    <source>
        <dbReference type="SMART" id="SM01372"/>
    </source>
</evidence>
<keyword evidence="5" id="KW-0539">Nucleus</keyword>
<dbReference type="OrthoDB" id="1743261at2759"/>
<dbReference type="Proteomes" id="UP000292052">
    <property type="component" value="Unassembled WGS sequence"/>
</dbReference>
<sequence length="297" mass="33853">MGENQQSRFEKSLGLLTTKFVNLLQKSTGGVLDLKVAADLLAVRQKRRIYDITNVLEGIGLIEKKSKNSIQWKPYTYKDALPGCNTQEFALKVTNLKKEISKLDEFEQELDKHKLWIEQSIKNTTEDMQTRRYLYVNNEDLSKIFQEDETVLVLNAPINVTSVRYQGSNNVNFLKVQSRGSPIVANILSSAQEPEVRPQRKRHNQTTVNVKSEPEEPDSKKKHYDEDDADLIAAEILFKKISSDITADNSYYKDLSPEKGLDPFIRLSPLCFNQDYSFGLLENEGIGDLFDVEPVSA</sequence>
<keyword evidence="9" id="KW-1185">Reference proteome</keyword>
<dbReference type="AlphaFoldDB" id="A0A482W2A4"/>
<dbReference type="SUPFAM" id="SSF46785">
    <property type="entry name" value="Winged helix' DNA-binding domain"/>
    <property type="match status" value="1"/>
</dbReference>
<dbReference type="SMART" id="SM01372">
    <property type="entry name" value="E2F_TDP"/>
    <property type="match status" value="1"/>
</dbReference>
<evidence type="ECO:0000313" key="8">
    <source>
        <dbReference type="EMBL" id="RZC39166.1"/>
    </source>
</evidence>
<dbReference type="InterPro" id="IPR036388">
    <property type="entry name" value="WH-like_DNA-bd_sf"/>
</dbReference>
<proteinExistence type="inferred from homology"/>
<evidence type="ECO:0000256" key="2">
    <source>
        <dbReference type="ARBA" id="ARBA00023015"/>
    </source>
</evidence>
<accession>A0A482W2A4</accession>
<evidence type="ECO:0000256" key="4">
    <source>
        <dbReference type="ARBA" id="ARBA00023163"/>
    </source>
</evidence>
<feature type="compositionally biased region" description="Basic and acidic residues" evidence="6">
    <location>
        <begin position="212"/>
        <end position="225"/>
    </location>
</feature>
<dbReference type="Gene3D" id="6.10.250.540">
    <property type="match status" value="1"/>
</dbReference>
<keyword evidence="4 5" id="KW-0804">Transcription</keyword>
<reference evidence="8 9" key="1">
    <citation type="submission" date="2017-03" db="EMBL/GenBank/DDBJ databases">
        <title>Genome of the blue death feigning beetle - Asbolus verrucosus.</title>
        <authorList>
            <person name="Rider S.D."/>
        </authorList>
    </citation>
    <scope>NUCLEOTIDE SEQUENCE [LARGE SCALE GENOMIC DNA]</scope>
    <source>
        <strain evidence="8">Butters</strain>
        <tissue evidence="8">Head and leg muscle</tissue>
    </source>
</reference>
<dbReference type="PANTHER" id="PTHR12081:SF18">
    <property type="entry name" value="TRANSCRIPTION FACTOR E2F2-RELATED"/>
    <property type="match status" value="1"/>
</dbReference>
<dbReference type="GO" id="GO:0000981">
    <property type="term" value="F:DNA-binding transcription factor activity, RNA polymerase II-specific"/>
    <property type="evidence" value="ECO:0007669"/>
    <property type="project" value="TreeGrafter"/>
</dbReference>
<dbReference type="GO" id="GO:0090575">
    <property type="term" value="C:RNA polymerase II transcription regulator complex"/>
    <property type="evidence" value="ECO:0007669"/>
    <property type="project" value="TreeGrafter"/>
</dbReference>
<dbReference type="Pfam" id="PF16421">
    <property type="entry name" value="E2F_CC-MB"/>
    <property type="match status" value="1"/>
</dbReference>
<evidence type="ECO:0000256" key="3">
    <source>
        <dbReference type="ARBA" id="ARBA00023125"/>
    </source>
</evidence>
<evidence type="ECO:0000256" key="5">
    <source>
        <dbReference type="RuleBase" id="RU003796"/>
    </source>
</evidence>
<dbReference type="InterPro" id="IPR003316">
    <property type="entry name" value="E2F_WHTH_DNA-bd_dom"/>
</dbReference>
<dbReference type="Pfam" id="PF02319">
    <property type="entry name" value="WHD_E2F_TDP"/>
    <property type="match status" value="1"/>
</dbReference>
<dbReference type="STRING" id="1661398.A0A482W2A4"/>
<name>A0A482W2A4_ASBVE</name>
<keyword evidence="2 5" id="KW-0805">Transcription regulation</keyword>
<organism evidence="8 9">
    <name type="scientific">Asbolus verrucosus</name>
    <name type="common">Desert ironclad beetle</name>
    <dbReference type="NCBI Taxonomy" id="1661398"/>
    <lineage>
        <taxon>Eukaryota</taxon>
        <taxon>Metazoa</taxon>
        <taxon>Ecdysozoa</taxon>
        <taxon>Arthropoda</taxon>
        <taxon>Hexapoda</taxon>
        <taxon>Insecta</taxon>
        <taxon>Pterygota</taxon>
        <taxon>Neoptera</taxon>
        <taxon>Endopterygota</taxon>
        <taxon>Coleoptera</taxon>
        <taxon>Polyphaga</taxon>
        <taxon>Cucujiformia</taxon>
        <taxon>Tenebrionidae</taxon>
        <taxon>Pimeliinae</taxon>
        <taxon>Asbolus</taxon>
    </lineage>
</organism>
<dbReference type="SUPFAM" id="SSF144074">
    <property type="entry name" value="E2F-DP heterodimerization region"/>
    <property type="match status" value="1"/>
</dbReference>
<feature type="region of interest" description="Disordered" evidence="6">
    <location>
        <begin position="191"/>
        <end position="225"/>
    </location>
</feature>
<dbReference type="InterPro" id="IPR036390">
    <property type="entry name" value="WH_DNA-bd_sf"/>
</dbReference>
<keyword evidence="3 5" id="KW-0238">DNA-binding</keyword>
<comment type="caution">
    <text evidence="8">The sequence shown here is derived from an EMBL/GenBank/DDBJ whole genome shotgun (WGS) entry which is preliminary data.</text>
</comment>
<comment type="subcellular location">
    <subcellularLocation>
        <location evidence="5">Nucleus</location>
    </subcellularLocation>
</comment>
<protein>
    <submittedName>
        <fullName evidence="8">Transcription factor E2F5-like</fullName>
    </submittedName>
</protein>
<evidence type="ECO:0000313" key="9">
    <source>
        <dbReference type="Proteomes" id="UP000292052"/>
    </source>
</evidence>
<dbReference type="InterPro" id="IPR037241">
    <property type="entry name" value="E2F-DP_heterodim"/>
</dbReference>
<dbReference type="FunFam" id="1.10.10.10:FF:000008">
    <property type="entry name" value="E2F transcription factor 1"/>
    <property type="match status" value="1"/>
</dbReference>
<dbReference type="GO" id="GO:0046983">
    <property type="term" value="F:protein dimerization activity"/>
    <property type="evidence" value="ECO:0007669"/>
    <property type="project" value="InterPro"/>
</dbReference>
<feature type="domain" description="E2F/DP family winged-helix DNA-binding" evidence="7">
    <location>
        <begin position="8"/>
        <end position="74"/>
    </location>
</feature>
<gene>
    <name evidence="8" type="ORF">BDFB_001518</name>
</gene>
<dbReference type="PANTHER" id="PTHR12081">
    <property type="entry name" value="TRANSCRIPTION FACTOR E2F"/>
    <property type="match status" value="1"/>
</dbReference>
<dbReference type="GO" id="GO:0000978">
    <property type="term" value="F:RNA polymerase II cis-regulatory region sequence-specific DNA binding"/>
    <property type="evidence" value="ECO:0007669"/>
    <property type="project" value="InterPro"/>
</dbReference>
<evidence type="ECO:0000256" key="1">
    <source>
        <dbReference type="ARBA" id="ARBA00010940"/>
    </source>
</evidence>
<comment type="similarity">
    <text evidence="1 5">Belongs to the E2F/DP family.</text>
</comment>